<dbReference type="InterPro" id="IPR034003">
    <property type="entry name" value="ABCG_PDR_2"/>
</dbReference>
<feature type="transmembrane region" description="Helical" evidence="11">
    <location>
        <begin position="655"/>
        <end position="675"/>
    </location>
</feature>
<feature type="transmembrane region" description="Helical" evidence="11">
    <location>
        <begin position="848"/>
        <end position="875"/>
    </location>
</feature>
<dbReference type="Pfam" id="PF01061">
    <property type="entry name" value="ABC2_membrane"/>
    <property type="match status" value="2"/>
</dbReference>
<feature type="compositionally biased region" description="Pro residues" evidence="10">
    <location>
        <begin position="196"/>
        <end position="213"/>
    </location>
</feature>
<dbReference type="GO" id="GO:0016020">
    <property type="term" value="C:membrane"/>
    <property type="evidence" value="ECO:0007669"/>
    <property type="project" value="UniProtKB-SubCell"/>
</dbReference>
<feature type="transmembrane region" description="Helical" evidence="11">
    <location>
        <begin position="622"/>
        <end position="643"/>
    </location>
</feature>
<dbReference type="Pfam" id="PF19055">
    <property type="entry name" value="ABC2_membrane_7"/>
    <property type="match status" value="1"/>
</dbReference>
<evidence type="ECO:0000256" key="5">
    <source>
        <dbReference type="ARBA" id="ARBA00022737"/>
    </source>
</evidence>
<keyword evidence="8 11" id="KW-1133">Transmembrane helix</keyword>
<feature type="transmembrane region" description="Helical" evidence="11">
    <location>
        <begin position="740"/>
        <end position="759"/>
    </location>
</feature>
<comment type="subcellular location">
    <subcellularLocation>
        <location evidence="1">Membrane</location>
        <topology evidence="1">Multi-pass membrane protein</topology>
    </subcellularLocation>
</comment>
<dbReference type="InterPro" id="IPR013525">
    <property type="entry name" value="ABC2_TM"/>
</dbReference>
<dbReference type="GO" id="GO:0016887">
    <property type="term" value="F:ATP hydrolysis activity"/>
    <property type="evidence" value="ECO:0007669"/>
    <property type="project" value="InterPro"/>
</dbReference>
<evidence type="ECO:0000259" key="12">
    <source>
        <dbReference type="PROSITE" id="PS50893"/>
    </source>
</evidence>
<keyword evidence="6" id="KW-0547">Nucleotide-binding</keyword>
<dbReference type="CDD" id="cd03232">
    <property type="entry name" value="ABCG_PDR_domain2"/>
    <property type="match status" value="1"/>
</dbReference>
<feature type="transmembrane region" description="Helical" evidence="11">
    <location>
        <begin position="1344"/>
        <end position="1364"/>
    </location>
</feature>
<evidence type="ECO:0000256" key="8">
    <source>
        <dbReference type="ARBA" id="ARBA00022989"/>
    </source>
</evidence>
<keyword evidence="3" id="KW-0813">Transport</keyword>
<dbReference type="Pfam" id="PF00005">
    <property type="entry name" value="ABC_tran"/>
    <property type="match status" value="1"/>
</dbReference>
<dbReference type="InterPro" id="IPR013581">
    <property type="entry name" value="PDR_assoc"/>
</dbReference>
<evidence type="ECO:0000313" key="13">
    <source>
        <dbReference type="EMBL" id="SPD16605.1"/>
    </source>
</evidence>
<keyword evidence="9 11" id="KW-0472">Membrane</keyword>
<dbReference type="InterPro" id="IPR043926">
    <property type="entry name" value="ABCG_dom"/>
</dbReference>
<dbReference type="Pfam" id="PF08370">
    <property type="entry name" value="PDR_assoc"/>
    <property type="match status" value="1"/>
</dbReference>
<dbReference type="FunFam" id="3.40.50.300:FF:000179">
    <property type="entry name" value="ABC transporter G family member 34"/>
    <property type="match status" value="1"/>
</dbReference>
<feature type="transmembrane region" description="Helical" evidence="11">
    <location>
        <begin position="1306"/>
        <end position="1324"/>
    </location>
</feature>
<dbReference type="GO" id="GO:0140359">
    <property type="term" value="F:ABC-type transporter activity"/>
    <property type="evidence" value="ECO:0007669"/>
    <property type="project" value="InterPro"/>
</dbReference>
<gene>
    <name evidence="13" type="ORF">FSB_LOCUS44487</name>
</gene>
<dbReference type="SUPFAM" id="SSF52540">
    <property type="entry name" value="P-loop containing nucleoside triphosphate hydrolases"/>
    <property type="match status" value="2"/>
</dbReference>
<organism evidence="13">
    <name type="scientific">Fagus sylvatica</name>
    <name type="common">Beechnut</name>
    <dbReference type="NCBI Taxonomy" id="28930"/>
    <lineage>
        <taxon>Eukaryota</taxon>
        <taxon>Viridiplantae</taxon>
        <taxon>Streptophyta</taxon>
        <taxon>Embryophyta</taxon>
        <taxon>Tracheophyta</taxon>
        <taxon>Spermatophyta</taxon>
        <taxon>Magnoliopsida</taxon>
        <taxon>eudicotyledons</taxon>
        <taxon>Gunneridae</taxon>
        <taxon>Pentapetalae</taxon>
        <taxon>rosids</taxon>
        <taxon>fabids</taxon>
        <taxon>Fagales</taxon>
        <taxon>Fagaceae</taxon>
        <taxon>Fagus</taxon>
    </lineage>
</organism>
<feature type="domain" description="ABC transporter" evidence="12">
    <location>
        <begin position="134"/>
        <end position="526"/>
    </location>
</feature>
<feature type="transmembrane region" description="Helical" evidence="11">
    <location>
        <begin position="1428"/>
        <end position="1448"/>
    </location>
</feature>
<evidence type="ECO:0000256" key="4">
    <source>
        <dbReference type="ARBA" id="ARBA00022692"/>
    </source>
</evidence>
<comment type="similarity">
    <text evidence="2">Belongs to the ABC transporter superfamily. ABCG family. PDR (TC 3.A.1.205) subfamily.</text>
</comment>
<evidence type="ECO:0000256" key="2">
    <source>
        <dbReference type="ARBA" id="ARBA00006012"/>
    </source>
</evidence>
<dbReference type="PANTHER" id="PTHR48040:SF49">
    <property type="entry name" value="ABC TRANSPORTER DOMAIN-CONTAINING PROTEIN"/>
    <property type="match status" value="1"/>
</dbReference>
<dbReference type="InterPro" id="IPR027417">
    <property type="entry name" value="P-loop_NTPase"/>
</dbReference>
<dbReference type="PROSITE" id="PS50893">
    <property type="entry name" value="ABC_TRANSPORTER_2"/>
    <property type="match status" value="2"/>
</dbReference>
<dbReference type="GO" id="GO:0005524">
    <property type="term" value="F:ATP binding"/>
    <property type="evidence" value="ECO:0007669"/>
    <property type="project" value="UniProtKB-KW"/>
</dbReference>
<dbReference type="InterPro" id="IPR003439">
    <property type="entry name" value="ABC_transporter-like_ATP-bd"/>
</dbReference>
<feature type="region of interest" description="Disordered" evidence="10">
    <location>
        <begin position="885"/>
        <end position="950"/>
    </location>
</feature>
<dbReference type="Gene3D" id="3.40.50.300">
    <property type="entry name" value="P-loop containing nucleotide triphosphate hydrolases"/>
    <property type="match status" value="3"/>
</dbReference>
<evidence type="ECO:0000256" key="11">
    <source>
        <dbReference type="SAM" id="Phobius"/>
    </source>
</evidence>
<evidence type="ECO:0000256" key="9">
    <source>
        <dbReference type="ARBA" id="ARBA00023136"/>
    </source>
</evidence>
<evidence type="ECO:0000256" key="1">
    <source>
        <dbReference type="ARBA" id="ARBA00004141"/>
    </source>
</evidence>
<name>A0A2N9HWY2_FAGSY</name>
<feature type="compositionally biased region" description="Polar residues" evidence="10">
    <location>
        <begin position="273"/>
        <end position="296"/>
    </location>
</feature>
<feature type="transmembrane region" description="Helical" evidence="11">
    <location>
        <begin position="765"/>
        <end position="788"/>
    </location>
</feature>
<dbReference type="EMBL" id="OIVN01004312">
    <property type="protein sequence ID" value="SPD16605.1"/>
    <property type="molecule type" value="Genomic_DNA"/>
</dbReference>
<evidence type="ECO:0000256" key="3">
    <source>
        <dbReference type="ARBA" id="ARBA00022448"/>
    </source>
</evidence>
<reference evidence="13" key="1">
    <citation type="submission" date="2018-02" db="EMBL/GenBank/DDBJ databases">
        <authorList>
            <person name="Cohen D.B."/>
            <person name="Kent A.D."/>
        </authorList>
    </citation>
    <scope>NUCLEOTIDE SEQUENCE</scope>
</reference>
<keyword evidence="4 11" id="KW-0812">Transmembrane</keyword>
<feature type="transmembrane region" description="Helical" evidence="11">
    <location>
        <begin position="1475"/>
        <end position="1501"/>
    </location>
</feature>
<protein>
    <recommendedName>
        <fullName evidence="12">ABC transporter domain-containing protein</fullName>
    </recommendedName>
</protein>
<dbReference type="InterPro" id="IPR029481">
    <property type="entry name" value="ABC_trans_N"/>
</dbReference>
<accession>A0A2N9HWY2</accession>
<evidence type="ECO:0000256" key="7">
    <source>
        <dbReference type="ARBA" id="ARBA00022840"/>
    </source>
</evidence>
<keyword evidence="5" id="KW-0677">Repeat</keyword>
<evidence type="ECO:0000256" key="6">
    <source>
        <dbReference type="ARBA" id="ARBA00022741"/>
    </source>
</evidence>
<feature type="domain" description="ABC transporter" evidence="12">
    <location>
        <begin position="960"/>
        <end position="1212"/>
    </location>
</feature>
<feature type="compositionally biased region" description="Pro residues" evidence="10">
    <location>
        <begin position="232"/>
        <end position="253"/>
    </location>
</feature>
<dbReference type="FunFam" id="3.40.50.300:FF:000059">
    <property type="entry name" value="ABC transporter G family member 40"/>
    <property type="match status" value="1"/>
</dbReference>
<feature type="region of interest" description="Disordered" evidence="10">
    <location>
        <begin position="187"/>
        <end position="391"/>
    </location>
</feature>
<keyword evidence="7" id="KW-0067">ATP-binding</keyword>
<proteinExistence type="inferred from homology"/>
<dbReference type="SMART" id="SM00382">
    <property type="entry name" value="AAA"/>
    <property type="match status" value="2"/>
</dbReference>
<sequence length="1506" mass="168887">MEGGDIYKASSSLRVNSSSIWRNNSVGVFARSSREEDDEEALKWAALEKLPTFDRLRKGILTTSNGEASEINIQSLGIEERKNLLERLVKVAEEDNEKFLLKVRKRIDRVGIDLPTIEVRFEHLNVEAEAFGFLNYLHILSSKKKHLSILKDVSGIIKPRRMTLLLGPPSSGKTTLLLALAGKLDPDLKHHRNHTPAPPLPANHPNPPPLPPHTHPESHRATLNHELTDPSPANPANPQPSKPENPANPQPRVPPRRAALNHESHRAAPPSPTHHQQTRKPTTTSKPETQISPTHHQQTRKPSKPTTTSPTAPRRPQPRVPPRRAALTDPSPANPQPSKPANPQPPANPKPRSHRPITSNPSPDLGREQREESWVESREKRAGSRAVAATTEGQEASVVTDYTLKVLGLDMCADTMVGDEMIRGISGGQRKRVTTGEMLVGPAKALFMDEISTGLDSSTTFQIVNSLKQYVHILDGTAVISLLQPAPETYDLFDDIILLSDGYIVYQGPRPQVVEFFESMGFKCPDRKGVADFLQEVTSRKDQEQYWARKDEPYGFVTVQEFAEAFQSFHVGRSVGDELAVPYDKKKSHPAALTTKKYGVNKKELLKASFAREYLLMKRNSFVYIFKLTQLFMMALIGMTIFLRTKMPRDSASDGAIYTGALFFTVLMIMFNGMAELSMTIVKLPVFYKQRDLLFYPSWIYALPTWILKIPITLLEVGVWVFLTYYVIGFDPDVGRLFKQYLLLVLVSQTASALFRFIAAMGRNMIIANTFGSFALLLLFVLGGFIITREDIKKWWIWGYWISPLMYGQNAIVANEFLGSNWRKVLPNTTEPLGITVLKSRAFFTNEYWYWIGAGAQAGFIIVFNICFILALTYLNEFGKSQTVKSEESENNEQGQRTGEGIQLTPRGSSSSHRSNRGSGGEIRRGSISTKSSSARTEAAGEASHNGKRGMVLPFDQHSITFDDISYSVDMPQEMKSQGVVEDKLVLLKGVSGAFRPGVLTALMGVSGAGKTTLMDVLAGRKTGGYIDGNITISGFPKKQETFARISGYCEQNDIHSPYVTVYEALLYSAWLRLSSDVDSETRKMFIEEVMELVELNPLRHAQVGLPGVNGLSTEQRKRLTIAVELVANPSIIFMDEPTSGLDARAAAIVMRTVRNTVDTGRTVVCTIHQPSIDIFEAFDELFLMKRGGQEIYVGPLGHHSCHLIKYFESIEGVRKIKDGYNPATWMLEVTSPAEEITLGVEFTTTYKNSDLYKRNKALIQELSKPAPGSKELHFTTQYSQSFFTQCMACLWKQHWSYWRNPPYTAVRFLFTVFIALVFGTMFWDLGSKIKRPQDLINAMGSMYAAVIFLGFQNASAVQPVVAVERTVFYRERAAGMYSALPYAFAQVAIELPYVFAQAAVYGIIVYAMIGFEWTVAKFFWIPVWWRWYYWACPMAWTLYGLVVSQFGDIKELIDDSDETVEAYVSRYFGFKHDFLGVVAVVVAGIAVLFAFIFAVSIKVFNFQRR</sequence>
<dbReference type="Pfam" id="PF14510">
    <property type="entry name" value="ABC_trans_N"/>
    <property type="match status" value="1"/>
</dbReference>
<evidence type="ECO:0000256" key="10">
    <source>
        <dbReference type="SAM" id="MobiDB-lite"/>
    </source>
</evidence>
<feature type="compositionally biased region" description="Basic and acidic residues" evidence="10">
    <location>
        <begin position="365"/>
        <end position="382"/>
    </location>
</feature>
<dbReference type="PANTHER" id="PTHR48040">
    <property type="entry name" value="PLEIOTROPIC DRUG RESISTANCE PROTEIN 1-LIKE ISOFORM X1"/>
    <property type="match status" value="1"/>
</dbReference>
<feature type="transmembrane region" description="Helical" evidence="11">
    <location>
        <begin position="1402"/>
        <end position="1421"/>
    </location>
</feature>
<feature type="compositionally biased region" description="Pro residues" evidence="10">
    <location>
        <begin position="332"/>
        <end position="349"/>
    </location>
</feature>
<feature type="transmembrane region" description="Helical" evidence="11">
    <location>
        <begin position="706"/>
        <end position="728"/>
    </location>
</feature>
<dbReference type="InterPro" id="IPR003593">
    <property type="entry name" value="AAA+_ATPase"/>
</dbReference>